<feature type="transmembrane region" description="Helical" evidence="8">
    <location>
        <begin position="6"/>
        <end position="25"/>
    </location>
</feature>
<keyword evidence="4 8" id="KW-0812">Transmembrane</keyword>
<comment type="caution">
    <text evidence="9">The sequence shown here is derived from an EMBL/GenBank/DDBJ whole genome shotgun (WGS) entry which is preliminary data.</text>
</comment>
<feature type="transmembrane region" description="Helical" evidence="8">
    <location>
        <begin position="408"/>
        <end position="426"/>
    </location>
</feature>
<evidence type="ECO:0000256" key="3">
    <source>
        <dbReference type="ARBA" id="ARBA00022448"/>
    </source>
</evidence>
<comment type="subcellular location">
    <subcellularLocation>
        <location evidence="1">Membrane</location>
        <topology evidence="1">Multi-pass membrane protein</topology>
    </subcellularLocation>
</comment>
<evidence type="ECO:0000256" key="6">
    <source>
        <dbReference type="ARBA" id="ARBA00023136"/>
    </source>
</evidence>
<keyword evidence="5 8" id="KW-1133">Transmembrane helix</keyword>
<dbReference type="Pfam" id="PF00474">
    <property type="entry name" value="SSF"/>
    <property type="match status" value="1"/>
</dbReference>
<sequence>MATPNIVQGAVMAVTMMIAGIIGTISGRHVKDSRDFAVSGQKAGALVLTGMLMGIVGGAATVGAAQLAFEYGLTGWCFTLGGGIACLAMGLFYAGPLRRSGAETIPEYISSTYGPAIRIVTGTIATLAMFIQVVGQILSSVALLKTTFGIESSVAIFLSVGLMVAYVLFGGAWGAGMVGIVKSILIYFTLAVAGVTAYRLSGGFEGLKNAFPSYPWLNLLGRGLDKDGAGLIAVIIGLLSTQTYLQVMFAGRDIATCRKAAFLSAVLIPPTGLASVLVGMYMRINHPGIESAYALPAFFLQYTNPVVGGMAIAALILAVVGTGAGLALGMSLMIAKDIYGRLLRKKAGDREILFVSRAAVVAILLLSIFFAKTNLKSIILSWAYLSMAIRGSSIFLLLVVAMYTHSKFPYWVGVVGATAGPLAILFNKALLPSGPDSIYIGITASTLALAVSVAIASMYTRTRNFK</sequence>
<evidence type="ECO:0000313" key="9">
    <source>
        <dbReference type="EMBL" id="PRR70045.1"/>
    </source>
</evidence>
<dbReference type="Gene3D" id="1.20.1730.10">
    <property type="entry name" value="Sodium/glucose cotransporter"/>
    <property type="match status" value="1"/>
</dbReference>
<gene>
    <name evidence="9" type="primary">putP_2</name>
    <name evidence="9" type="ORF">MOST_29220</name>
</gene>
<proteinExistence type="inferred from homology"/>
<feature type="transmembrane region" description="Helical" evidence="8">
    <location>
        <begin position="228"/>
        <end position="249"/>
    </location>
</feature>
<evidence type="ECO:0000313" key="10">
    <source>
        <dbReference type="Proteomes" id="UP000239430"/>
    </source>
</evidence>
<dbReference type="RefSeq" id="WP_054937456.1">
    <property type="nucleotide sequence ID" value="NZ_PVXL01000067.1"/>
</dbReference>
<protein>
    <submittedName>
        <fullName evidence="9">Sodium/proline symporter</fullName>
    </submittedName>
</protein>
<feature type="transmembrane region" description="Helical" evidence="8">
    <location>
        <begin position="45"/>
        <end position="67"/>
    </location>
</feature>
<feature type="transmembrane region" description="Helical" evidence="8">
    <location>
        <begin position="73"/>
        <end position="95"/>
    </location>
</feature>
<accession>A0A9X7J0P4</accession>
<evidence type="ECO:0000256" key="2">
    <source>
        <dbReference type="ARBA" id="ARBA00006434"/>
    </source>
</evidence>
<keyword evidence="6 8" id="KW-0472">Membrane</keyword>
<dbReference type="PANTHER" id="PTHR48086">
    <property type="entry name" value="SODIUM/PROLINE SYMPORTER-RELATED"/>
    <property type="match status" value="1"/>
</dbReference>
<dbReference type="GO" id="GO:0005886">
    <property type="term" value="C:plasma membrane"/>
    <property type="evidence" value="ECO:0007669"/>
    <property type="project" value="TreeGrafter"/>
</dbReference>
<dbReference type="PROSITE" id="PS50283">
    <property type="entry name" value="NA_SOLUT_SYMP_3"/>
    <property type="match status" value="1"/>
</dbReference>
<name>A0A9X7J0P4_9FIRM</name>
<organism evidence="9 10">
    <name type="scientific">Neomoorella stamsii</name>
    <dbReference type="NCBI Taxonomy" id="1266720"/>
    <lineage>
        <taxon>Bacteria</taxon>
        <taxon>Bacillati</taxon>
        <taxon>Bacillota</taxon>
        <taxon>Clostridia</taxon>
        <taxon>Neomoorellales</taxon>
        <taxon>Neomoorellaceae</taxon>
        <taxon>Neomoorella</taxon>
    </lineage>
</organism>
<evidence type="ECO:0000256" key="4">
    <source>
        <dbReference type="ARBA" id="ARBA00022692"/>
    </source>
</evidence>
<keyword evidence="10" id="KW-1185">Reference proteome</keyword>
<dbReference type="AlphaFoldDB" id="A0A9X7J0P4"/>
<dbReference type="InterPro" id="IPR001734">
    <property type="entry name" value="Na/solute_symporter"/>
</dbReference>
<feature type="transmembrane region" description="Helical" evidence="8">
    <location>
        <begin position="184"/>
        <end position="201"/>
    </location>
</feature>
<dbReference type="InterPro" id="IPR038377">
    <property type="entry name" value="Na/Glc_symporter_sf"/>
</dbReference>
<feature type="transmembrane region" description="Helical" evidence="8">
    <location>
        <begin position="116"/>
        <end position="134"/>
    </location>
</feature>
<evidence type="ECO:0000256" key="8">
    <source>
        <dbReference type="SAM" id="Phobius"/>
    </source>
</evidence>
<dbReference type="CDD" id="cd10322">
    <property type="entry name" value="SLC5sbd"/>
    <property type="match status" value="1"/>
</dbReference>
<feature type="transmembrane region" description="Helical" evidence="8">
    <location>
        <begin position="382"/>
        <end position="401"/>
    </location>
</feature>
<feature type="transmembrane region" description="Helical" evidence="8">
    <location>
        <begin position="302"/>
        <end position="332"/>
    </location>
</feature>
<keyword evidence="3" id="KW-0813">Transport</keyword>
<feature type="transmembrane region" description="Helical" evidence="8">
    <location>
        <begin position="438"/>
        <end position="459"/>
    </location>
</feature>
<feature type="transmembrane region" description="Helical" evidence="8">
    <location>
        <begin position="261"/>
        <end position="282"/>
    </location>
</feature>
<feature type="transmembrane region" description="Helical" evidence="8">
    <location>
        <begin position="154"/>
        <end position="172"/>
    </location>
</feature>
<dbReference type="PANTHER" id="PTHR48086:SF7">
    <property type="entry name" value="SODIUM-SOLUTE SYMPORTER-RELATED"/>
    <property type="match status" value="1"/>
</dbReference>
<dbReference type="InterPro" id="IPR050277">
    <property type="entry name" value="Sodium:Solute_Symporter"/>
</dbReference>
<dbReference type="EMBL" id="PVXL01000067">
    <property type="protein sequence ID" value="PRR70045.1"/>
    <property type="molecule type" value="Genomic_DNA"/>
</dbReference>
<evidence type="ECO:0000256" key="1">
    <source>
        <dbReference type="ARBA" id="ARBA00004141"/>
    </source>
</evidence>
<evidence type="ECO:0000256" key="7">
    <source>
        <dbReference type="RuleBase" id="RU362091"/>
    </source>
</evidence>
<feature type="transmembrane region" description="Helical" evidence="8">
    <location>
        <begin position="352"/>
        <end position="370"/>
    </location>
</feature>
<evidence type="ECO:0000256" key="5">
    <source>
        <dbReference type="ARBA" id="ARBA00022989"/>
    </source>
</evidence>
<comment type="similarity">
    <text evidence="2 7">Belongs to the sodium:solute symporter (SSF) (TC 2.A.21) family.</text>
</comment>
<dbReference type="GO" id="GO:0022857">
    <property type="term" value="F:transmembrane transporter activity"/>
    <property type="evidence" value="ECO:0007669"/>
    <property type="project" value="InterPro"/>
</dbReference>
<reference evidence="9 10" key="1">
    <citation type="submission" date="2018-03" db="EMBL/GenBank/DDBJ databases">
        <title>Genome sequence of Moorella stamsii DSM 26217.</title>
        <authorList>
            <person name="Poehlein A."/>
            <person name="Daniel R."/>
        </authorList>
    </citation>
    <scope>NUCLEOTIDE SEQUENCE [LARGE SCALE GENOMIC DNA]</scope>
    <source>
        <strain evidence="10">DSM 26217</strain>
    </source>
</reference>
<dbReference type="Proteomes" id="UP000239430">
    <property type="component" value="Unassembled WGS sequence"/>
</dbReference>